<dbReference type="SUPFAM" id="SSF46626">
    <property type="entry name" value="Cytochrome c"/>
    <property type="match status" value="1"/>
</dbReference>
<protein>
    <submittedName>
        <fullName evidence="5">Cytochrome c class I</fullName>
    </submittedName>
</protein>
<feature type="non-terminal residue" evidence="5">
    <location>
        <position position="150"/>
    </location>
</feature>
<keyword evidence="3" id="KW-0408">Iron</keyword>
<dbReference type="GO" id="GO:0046872">
    <property type="term" value="F:metal ion binding"/>
    <property type="evidence" value="ECO:0007669"/>
    <property type="project" value="UniProtKB-KW"/>
</dbReference>
<sequence>MPLRTPGLQPANKPVNLTTAQINEIVAYVVSIKPGGVPVPTNISLKGASASEGFYMFSLNCAPCHTITGAGDALAEGFRAPSLHSVTPTQVLEAIRTGPSNMPRFGPGDISPKEALDVALYVTKYIKHPADIGGIGLGGVGPVAEGFVGL</sequence>
<dbReference type="Gene3D" id="1.10.760.10">
    <property type="entry name" value="Cytochrome c-like domain"/>
    <property type="match status" value="1"/>
</dbReference>
<dbReference type="GO" id="GO:0009055">
    <property type="term" value="F:electron transfer activity"/>
    <property type="evidence" value="ECO:0007669"/>
    <property type="project" value="InterPro"/>
</dbReference>
<keyword evidence="1" id="KW-0349">Heme</keyword>
<dbReference type="InterPro" id="IPR036909">
    <property type="entry name" value="Cyt_c-like_dom_sf"/>
</dbReference>
<reference evidence="5" key="2">
    <citation type="journal article" date="2014" name="ISME J.">
        <title>Microbial stratification in low pH oxic and suboxic macroscopic growths along an acid mine drainage.</title>
        <authorList>
            <person name="Mendez-Garcia C."/>
            <person name="Mesa V."/>
            <person name="Sprenger R.R."/>
            <person name="Richter M."/>
            <person name="Diez M.S."/>
            <person name="Solano J."/>
            <person name="Bargiela R."/>
            <person name="Golyshina O.V."/>
            <person name="Manteca A."/>
            <person name="Ramos J.L."/>
            <person name="Gallego J.R."/>
            <person name="Llorente I."/>
            <person name="Martins Dos Santos V.A."/>
            <person name="Jensen O.N."/>
            <person name="Pelaez A.I."/>
            <person name="Sanchez J."/>
            <person name="Ferrer M."/>
        </authorList>
    </citation>
    <scope>NUCLEOTIDE SEQUENCE</scope>
</reference>
<gene>
    <name evidence="5" type="ORF">B1B_14394</name>
</gene>
<evidence type="ECO:0000256" key="1">
    <source>
        <dbReference type="ARBA" id="ARBA00022617"/>
    </source>
</evidence>
<evidence type="ECO:0000259" key="4">
    <source>
        <dbReference type="PROSITE" id="PS51007"/>
    </source>
</evidence>
<proteinExistence type="predicted"/>
<dbReference type="InterPro" id="IPR009056">
    <property type="entry name" value="Cyt_c-like_dom"/>
</dbReference>
<feature type="domain" description="Cytochrome c" evidence="4">
    <location>
        <begin position="48"/>
        <end position="126"/>
    </location>
</feature>
<keyword evidence="2" id="KW-0479">Metal-binding</keyword>
<dbReference type="EMBL" id="AUZY01009533">
    <property type="protein sequence ID" value="EQD41750.1"/>
    <property type="molecule type" value="Genomic_DNA"/>
</dbReference>
<reference evidence="5" key="1">
    <citation type="submission" date="2013-08" db="EMBL/GenBank/DDBJ databases">
        <authorList>
            <person name="Mendez C."/>
            <person name="Richter M."/>
            <person name="Ferrer M."/>
            <person name="Sanchez J."/>
        </authorList>
    </citation>
    <scope>NUCLEOTIDE SEQUENCE</scope>
</reference>
<accession>T1AID7</accession>
<name>T1AID7_9ZZZZ</name>
<dbReference type="GO" id="GO:0020037">
    <property type="term" value="F:heme binding"/>
    <property type="evidence" value="ECO:0007669"/>
    <property type="project" value="InterPro"/>
</dbReference>
<comment type="caution">
    <text evidence="5">The sequence shown here is derived from an EMBL/GenBank/DDBJ whole genome shotgun (WGS) entry which is preliminary data.</text>
</comment>
<organism evidence="5">
    <name type="scientific">mine drainage metagenome</name>
    <dbReference type="NCBI Taxonomy" id="410659"/>
    <lineage>
        <taxon>unclassified sequences</taxon>
        <taxon>metagenomes</taxon>
        <taxon>ecological metagenomes</taxon>
    </lineage>
</organism>
<dbReference type="AlphaFoldDB" id="T1AID7"/>
<evidence type="ECO:0000256" key="2">
    <source>
        <dbReference type="ARBA" id="ARBA00022723"/>
    </source>
</evidence>
<evidence type="ECO:0000313" key="5">
    <source>
        <dbReference type="EMBL" id="EQD41750.1"/>
    </source>
</evidence>
<evidence type="ECO:0000256" key="3">
    <source>
        <dbReference type="ARBA" id="ARBA00023004"/>
    </source>
</evidence>
<dbReference type="PROSITE" id="PS51007">
    <property type="entry name" value="CYTC"/>
    <property type="match status" value="1"/>
</dbReference>
<dbReference type="Pfam" id="PF13442">
    <property type="entry name" value="Cytochrome_CBB3"/>
    <property type="match status" value="1"/>
</dbReference>